<dbReference type="GeneID" id="136086264"/>
<feature type="domain" description="Reverse transcriptase" evidence="2">
    <location>
        <begin position="488"/>
        <end position="761"/>
    </location>
</feature>
<dbReference type="SUPFAM" id="SSF56672">
    <property type="entry name" value="DNA/RNA polymerases"/>
    <property type="match status" value="1"/>
</dbReference>
<protein>
    <submittedName>
        <fullName evidence="4">Uncharacterized protein LOC136086264</fullName>
    </submittedName>
</protein>
<dbReference type="PROSITE" id="PS50878">
    <property type="entry name" value="RT_POL"/>
    <property type="match status" value="1"/>
</dbReference>
<keyword evidence="1" id="KW-0175">Coiled coil</keyword>
<dbReference type="RefSeq" id="XP_065664623.1">
    <property type="nucleotide sequence ID" value="XM_065808551.1"/>
</dbReference>
<proteinExistence type="predicted"/>
<gene>
    <name evidence="4" type="primary">LOC136086264</name>
</gene>
<evidence type="ECO:0000313" key="3">
    <source>
        <dbReference type="Proteomes" id="UP001652625"/>
    </source>
</evidence>
<dbReference type="Gene3D" id="3.30.70.1820">
    <property type="entry name" value="L1 transposable element, RRM domain"/>
    <property type="match status" value="1"/>
</dbReference>
<evidence type="ECO:0000259" key="2">
    <source>
        <dbReference type="PROSITE" id="PS50878"/>
    </source>
</evidence>
<dbReference type="InterPro" id="IPR000477">
    <property type="entry name" value="RT_dom"/>
</dbReference>
<dbReference type="PANTHER" id="PTHR33332">
    <property type="entry name" value="REVERSE TRANSCRIPTASE DOMAIN-CONTAINING PROTEIN"/>
    <property type="match status" value="1"/>
</dbReference>
<accession>A0ABM4CRW5</accession>
<organism evidence="3 4">
    <name type="scientific">Hydra vulgaris</name>
    <name type="common">Hydra</name>
    <name type="synonym">Hydra attenuata</name>
    <dbReference type="NCBI Taxonomy" id="6087"/>
    <lineage>
        <taxon>Eukaryota</taxon>
        <taxon>Metazoa</taxon>
        <taxon>Cnidaria</taxon>
        <taxon>Hydrozoa</taxon>
        <taxon>Hydroidolina</taxon>
        <taxon>Anthoathecata</taxon>
        <taxon>Aplanulata</taxon>
        <taxon>Hydridae</taxon>
        <taxon>Hydra</taxon>
    </lineage>
</organism>
<dbReference type="CDD" id="cd01650">
    <property type="entry name" value="RT_nLTR_like"/>
    <property type="match status" value="1"/>
</dbReference>
<sequence length="891" mass="105036">MAKITIAQMKECMDLHENTILKIFNDKIERLEAKIFIIQEENKVLKTEVCELKKSMEFINEKYERVLTETKKNLPTSNEQNKNIKIYENEDIIKDKMAELEDRSRRNNLRINGIDESINEIWEQSEKKVQEILKSKLGFATDFSIERAHRVGKNRTDEKSRTIIVKFLNYKDKSMILENYVKMKLWNQHLCINEDFSERTNETRKRLFIEAKELRSKDCFEYHSNKNIKKFYNDLFENGAIPLINRPTREQLSLINWNSVSNLSKANNMYNAFFKVFYEVYDVNFPKCKINKTKKSLKSPWVTKDLRKSSKIKQKLYIKYPKTIESKTLYKTFTKLFESKRKNLKRNYYSDLFDKYKNDYKRKWQLINEITCNNKMKICSLPKAIKINTDIFYNPTIIANEINKFFVSVGPNLAKNIPIINNSINSKKDLTSPAISSLNKFKVSFDEFEIAFKMLKTNKAIGPDDVNGNIVIGSYDIIKNILFRVFTCSINQAVFPDKLKIARVTTIFKGGELTNLSHYRPISVLPVFSKILERILYNKIFNHLSENKILYNNQYGFKKNDSAEHAILQLTRNIGDSFETSQYTLGIFIDLSKAFDTIDHEILYNKLEHYRITGNTLLLLKNYLTNRKQFIQTDSSLSSNLLNITCGVPQGSILGPLLFLIYINDLYKASNLMTIMFADDTNLFLTSNDLKILFRNMNTEFIKISDWFKSNKLSINIEKTKWMLFYPNSKKKLIPSITPLIFVDNIEIKRTKITKFLGIYIDENLKRKHHVNNLNKKIARTIGILYKSRSFLNKHTLTQLYYFFIHCHINYANIAWGSVNKSILEPLHRQQKHIARLINFKDRFTHARPLLLEMNILNIYQLNVYNILCFMYKCKTNDFPSSFHNLYSIKE</sequence>
<feature type="coiled-coil region" evidence="1">
    <location>
        <begin position="21"/>
        <end position="48"/>
    </location>
</feature>
<reference evidence="4" key="1">
    <citation type="submission" date="2025-08" db="UniProtKB">
        <authorList>
            <consortium name="RefSeq"/>
        </authorList>
    </citation>
    <scope>IDENTIFICATION</scope>
</reference>
<evidence type="ECO:0000313" key="4">
    <source>
        <dbReference type="RefSeq" id="XP_065664623.1"/>
    </source>
</evidence>
<evidence type="ECO:0000256" key="1">
    <source>
        <dbReference type="SAM" id="Coils"/>
    </source>
</evidence>
<keyword evidence="3" id="KW-1185">Reference proteome</keyword>
<dbReference type="InterPro" id="IPR043502">
    <property type="entry name" value="DNA/RNA_pol_sf"/>
</dbReference>
<dbReference type="Pfam" id="PF00078">
    <property type="entry name" value="RVT_1"/>
    <property type="match status" value="1"/>
</dbReference>
<name>A0ABM4CRW5_HYDVU</name>
<dbReference type="Proteomes" id="UP001652625">
    <property type="component" value="Chromosome 10"/>
</dbReference>